<dbReference type="Pfam" id="PF07929">
    <property type="entry name" value="PRiA4_ORF3"/>
    <property type="match status" value="1"/>
</dbReference>
<sequence>MNKRIYQIEITLKEFKPKIWRRILIPSDFLLSDFHKIIQITMGWD</sequence>
<proteinExistence type="predicted"/>
<dbReference type="PANTHER" id="PTHR41878">
    <property type="entry name" value="LEXA REPRESSOR-RELATED"/>
    <property type="match status" value="1"/>
</dbReference>
<gene>
    <name evidence="2" type="ORF">DRP43_03125</name>
</gene>
<dbReference type="EMBL" id="QNBD01000123">
    <property type="protein sequence ID" value="RKX70707.1"/>
    <property type="molecule type" value="Genomic_DNA"/>
</dbReference>
<dbReference type="Gene3D" id="3.10.290.30">
    <property type="entry name" value="MM3350-like"/>
    <property type="match status" value="1"/>
</dbReference>
<name>A0A660SIY8_UNCT6</name>
<evidence type="ECO:0000313" key="2">
    <source>
        <dbReference type="EMBL" id="RKX70707.1"/>
    </source>
</evidence>
<accession>A0A660SIY8</accession>
<dbReference type="SUPFAM" id="SSF159941">
    <property type="entry name" value="MM3350-like"/>
    <property type="match status" value="1"/>
</dbReference>
<feature type="non-terminal residue" evidence="2">
    <location>
        <position position="45"/>
    </location>
</feature>
<dbReference type="AlphaFoldDB" id="A0A660SIY8"/>
<evidence type="ECO:0000313" key="3">
    <source>
        <dbReference type="Proteomes" id="UP000271125"/>
    </source>
</evidence>
<dbReference type="InterPro" id="IPR024047">
    <property type="entry name" value="MM3350-like_sf"/>
</dbReference>
<comment type="caution">
    <text evidence="2">The sequence shown here is derived from an EMBL/GenBank/DDBJ whole genome shotgun (WGS) entry which is preliminary data.</text>
</comment>
<dbReference type="Proteomes" id="UP000271125">
    <property type="component" value="Unassembled WGS sequence"/>
</dbReference>
<protein>
    <submittedName>
        <fullName evidence="2">Plasmid pRiA4b ORF-3 family protein</fullName>
    </submittedName>
</protein>
<dbReference type="PANTHER" id="PTHR41878:SF1">
    <property type="entry name" value="TNPR PROTEIN"/>
    <property type="match status" value="1"/>
</dbReference>
<reference evidence="2 3" key="1">
    <citation type="submission" date="2018-06" db="EMBL/GenBank/DDBJ databases">
        <title>Extensive metabolic versatility and redundancy in microbially diverse, dynamic hydrothermal sediments.</title>
        <authorList>
            <person name="Dombrowski N."/>
            <person name="Teske A."/>
            <person name="Baker B.J."/>
        </authorList>
    </citation>
    <scope>NUCLEOTIDE SEQUENCE [LARGE SCALE GENOMIC DNA]</scope>
    <source>
        <strain evidence="2">B10_G13</strain>
    </source>
</reference>
<feature type="domain" description="Plasmid pRiA4b Orf3-like" evidence="1">
    <location>
        <begin position="4"/>
        <end position="45"/>
    </location>
</feature>
<evidence type="ECO:0000259" key="1">
    <source>
        <dbReference type="Pfam" id="PF07929"/>
    </source>
</evidence>
<organism evidence="2 3">
    <name type="scientific">candidate division TA06 bacterium</name>
    <dbReference type="NCBI Taxonomy" id="2250710"/>
    <lineage>
        <taxon>Bacteria</taxon>
        <taxon>Bacteria division TA06</taxon>
    </lineage>
</organism>
<dbReference type="InterPro" id="IPR012912">
    <property type="entry name" value="Plasmid_pRiA4b_Orf3-like"/>
</dbReference>